<dbReference type="GO" id="GO:0003924">
    <property type="term" value="F:GTPase activity"/>
    <property type="evidence" value="ECO:0007669"/>
    <property type="project" value="InterPro"/>
</dbReference>
<dbReference type="EMBL" id="ASPP01010078">
    <property type="protein sequence ID" value="ETO23264.1"/>
    <property type="molecule type" value="Genomic_DNA"/>
</dbReference>
<keyword evidence="5" id="KW-0812">Transmembrane</keyword>
<evidence type="ECO:0000256" key="2">
    <source>
        <dbReference type="ARBA" id="ARBA00023161"/>
    </source>
</evidence>
<gene>
    <name evidence="6" type="ORF">RFI_13913</name>
</gene>
<dbReference type="OrthoDB" id="63589at2759"/>
<feature type="compositionally biased region" description="Basic and acidic residues" evidence="4">
    <location>
        <begin position="436"/>
        <end position="445"/>
    </location>
</feature>
<evidence type="ECO:0000313" key="6">
    <source>
        <dbReference type="EMBL" id="ETO23264.1"/>
    </source>
</evidence>
<sequence>MEQLKKELVVLNNKIKHYLCNGTGIGYPKRSDISVLSSSLNRGLGAKSNRSGLKYHYSIQQALAHQQTNTADSRIRSKHKMKDKDKEKEKERDKEKDKDKDKSEEEAEERPSNRWNRRLPNRLHFYILSKLFYDCLFKNVDELRDLSKWCTPANRSQIRSEHELTFSQFFGHCMNIYRLFYHITDETFDRIIERSGALSVDSIPFKVVQMDHWDSEQKDKESSNSLEQEFASYLRNHQLYAHNSLLTRMGRYSSILCERAYGFALQVYETDLPQLYSSKVHSSHAKKALRVFESHAFGPMSAEYRNRLINETEKIWKSNRQACDAVSLTGRMCCRAFHDNSSVVNISVIEINQTALLNEEKAQRYGTDDDGHFSGFSSLHACGCGRTIRRREDPFNLLDANHNFFQCKCCVESSHCQYTLLARMGGTGNASNDTGHNSKEMKTDAETSTNPTETKSHLKDASGTVSDNSHAEQKKNTRESAEDQSCRKVMIGANGIPIVSYYGGFGLHILGGSEMYHKISGVNQTGFQKKIVLHLCIFISCVVCSLPLLHYHHHNLIAQASGINESFSGNTESDLETGDENIAVWIRRLRKTAQMNSEHPNRDSYVPCFVGLEYECYRGHRFILNYSSVLLFAHDNGVWAEHLQNKQTTEEDLLEQLNLPKVTKETRFIGNEFPPCDLPLRYPCKFRFCFYFVLCTLSLCYNCNFENRNCRADGISSAKGAINSQLQRVFVVTPPSPISIVCNPVIKSQNADATFSLDAPVTLPSSQFLVFRLPYIYYFEKRGLPPDKLRLSRGLLQSSVKTGIISDHNNTNTEQSELHEHTDTANTSKNKPKNVSLTSASAVISNPPTRPKEDRRYRRRRPRRIDDNTERDNIGGGLSTGTVKFRIADKKKDKLNIQIMTKESQTK</sequence>
<evidence type="ECO:0000256" key="4">
    <source>
        <dbReference type="SAM" id="MobiDB-lite"/>
    </source>
</evidence>
<dbReference type="SUPFAM" id="SSF48340">
    <property type="entry name" value="Interferon-induced guanylate-binding protein 1 (GBP1), C-terminal domain"/>
    <property type="match status" value="1"/>
</dbReference>
<feature type="compositionally biased region" description="Basic and acidic residues" evidence="4">
    <location>
        <begin position="864"/>
        <end position="873"/>
    </location>
</feature>
<dbReference type="PANTHER" id="PTHR13091:SF0">
    <property type="entry name" value="NONSENSE-MEDIATED MRNA DECAY FACTOR SMG8"/>
    <property type="match status" value="1"/>
</dbReference>
<evidence type="ECO:0000256" key="3">
    <source>
        <dbReference type="ARBA" id="ARBA00029509"/>
    </source>
</evidence>
<reference evidence="6 7" key="1">
    <citation type="journal article" date="2013" name="Curr. Biol.">
        <title>The Genome of the Foraminiferan Reticulomyxa filosa.</title>
        <authorList>
            <person name="Glockner G."/>
            <person name="Hulsmann N."/>
            <person name="Schleicher M."/>
            <person name="Noegel A.A."/>
            <person name="Eichinger L."/>
            <person name="Gallinger C."/>
            <person name="Pawlowski J."/>
            <person name="Sierra R."/>
            <person name="Euteneuer U."/>
            <person name="Pillet L."/>
            <person name="Moustafa A."/>
            <person name="Platzer M."/>
            <person name="Groth M."/>
            <person name="Szafranski K."/>
            <person name="Schliwa M."/>
        </authorList>
    </citation>
    <scope>NUCLEOTIDE SEQUENCE [LARGE SCALE GENOMIC DNA]</scope>
</reference>
<keyword evidence="5" id="KW-1133">Transmembrane helix</keyword>
<feature type="transmembrane region" description="Helical" evidence="5">
    <location>
        <begin position="489"/>
        <end position="510"/>
    </location>
</feature>
<keyword evidence="7" id="KW-1185">Reference proteome</keyword>
<proteinExistence type="inferred from homology"/>
<feature type="compositionally biased region" description="Polar residues" evidence="4">
    <location>
        <begin position="824"/>
        <end position="847"/>
    </location>
</feature>
<evidence type="ECO:0000256" key="1">
    <source>
        <dbReference type="ARBA" id="ARBA00006443"/>
    </source>
</evidence>
<keyword evidence="5" id="KW-0472">Membrane</keyword>
<comment type="similarity">
    <text evidence="1">Belongs to the SMG8 family.</text>
</comment>
<dbReference type="InterPro" id="IPR019354">
    <property type="entry name" value="SMG8-like"/>
</dbReference>
<name>X6NBV4_RETFI</name>
<feature type="region of interest" description="Disordered" evidence="4">
    <location>
        <begin position="805"/>
        <end position="880"/>
    </location>
</feature>
<feature type="transmembrane region" description="Helical" evidence="5">
    <location>
        <begin position="531"/>
        <end position="551"/>
    </location>
</feature>
<dbReference type="InterPro" id="IPR036543">
    <property type="entry name" value="Guanylate-bd_C_sf"/>
</dbReference>
<keyword evidence="2" id="KW-0866">Nonsense-mediated mRNA decay</keyword>
<dbReference type="GO" id="GO:0005525">
    <property type="term" value="F:GTP binding"/>
    <property type="evidence" value="ECO:0007669"/>
    <property type="project" value="InterPro"/>
</dbReference>
<dbReference type="GO" id="GO:0000184">
    <property type="term" value="P:nuclear-transcribed mRNA catabolic process, nonsense-mediated decay"/>
    <property type="evidence" value="ECO:0007669"/>
    <property type="project" value="UniProtKB-KW"/>
</dbReference>
<dbReference type="Proteomes" id="UP000023152">
    <property type="component" value="Unassembled WGS sequence"/>
</dbReference>
<feature type="compositionally biased region" description="Basic and acidic residues" evidence="4">
    <location>
        <begin position="469"/>
        <end position="484"/>
    </location>
</feature>
<dbReference type="AlphaFoldDB" id="X6NBV4"/>
<feature type="compositionally biased region" description="Polar residues" evidence="4">
    <location>
        <begin position="805"/>
        <end position="815"/>
    </location>
</feature>
<dbReference type="PANTHER" id="PTHR13091">
    <property type="entry name" value="AMPLIFIED IN BREAST CANCER 2-RELATED"/>
    <property type="match status" value="1"/>
</dbReference>
<feature type="compositionally biased region" description="Basic and acidic residues" evidence="4">
    <location>
        <begin position="82"/>
        <end position="103"/>
    </location>
</feature>
<organism evidence="6 7">
    <name type="scientific">Reticulomyxa filosa</name>
    <dbReference type="NCBI Taxonomy" id="46433"/>
    <lineage>
        <taxon>Eukaryota</taxon>
        <taxon>Sar</taxon>
        <taxon>Rhizaria</taxon>
        <taxon>Retaria</taxon>
        <taxon>Foraminifera</taxon>
        <taxon>Monothalamids</taxon>
        <taxon>Reticulomyxidae</taxon>
        <taxon>Reticulomyxa</taxon>
    </lineage>
</organism>
<dbReference type="Pfam" id="PF10220">
    <property type="entry name" value="Smg8_Smg9"/>
    <property type="match status" value="2"/>
</dbReference>
<feature type="region of interest" description="Disordered" evidence="4">
    <location>
        <begin position="429"/>
        <end position="484"/>
    </location>
</feature>
<evidence type="ECO:0000313" key="7">
    <source>
        <dbReference type="Proteomes" id="UP000023152"/>
    </source>
</evidence>
<feature type="region of interest" description="Disordered" evidence="4">
    <location>
        <begin position="64"/>
        <end position="113"/>
    </location>
</feature>
<comment type="caution">
    <text evidence="6">The sequence shown here is derived from an EMBL/GenBank/DDBJ whole genome shotgun (WGS) entry which is preliminary data.</text>
</comment>
<protein>
    <recommendedName>
        <fullName evidence="3">Nonsense-mediated mRNA decay factor SMG8</fullName>
    </recommendedName>
</protein>
<accession>X6NBV4</accession>
<evidence type="ECO:0000256" key="5">
    <source>
        <dbReference type="SAM" id="Phobius"/>
    </source>
</evidence>